<evidence type="ECO:0008006" key="3">
    <source>
        <dbReference type="Google" id="ProtNLM"/>
    </source>
</evidence>
<name>A0A2A3ML86_9PSED</name>
<reference evidence="1 2" key="1">
    <citation type="submission" date="2017-09" db="EMBL/GenBank/DDBJ databases">
        <title>Pseudomonas abyssi sp. nov. isolated from Abyssopelagic Water.</title>
        <authorList>
            <person name="Wei Y."/>
        </authorList>
    </citation>
    <scope>NUCLEOTIDE SEQUENCE [LARGE SCALE GENOMIC DNA]</scope>
    <source>
        <strain evidence="1 2">MT5</strain>
    </source>
</reference>
<dbReference type="PANTHER" id="PTHR37171:SF1">
    <property type="entry name" value="SERINE_THREONINE-PROTEIN KINASE YRZF-RELATED"/>
    <property type="match status" value="1"/>
</dbReference>
<evidence type="ECO:0000313" key="1">
    <source>
        <dbReference type="EMBL" id="PBK05435.1"/>
    </source>
</evidence>
<gene>
    <name evidence="1" type="ORF">CNQ84_02710</name>
</gene>
<organism evidence="1 2">
    <name type="scientific">Pseudomonas abyssi</name>
    <dbReference type="NCBI Taxonomy" id="170540"/>
    <lineage>
        <taxon>Bacteria</taxon>
        <taxon>Pseudomonadati</taxon>
        <taxon>Pseudomonadota</taxon>
        <taxon>Gammaproteobacteria</taxon>
        <taxon>Pseudomonadales</taxon>
        <taxon>Pseudomonadaceae</taxon>
        <taxon>Pseudomonas</taxon>
    </lineage>
</organism>
<dbReference type="PANTHER" id="PTHR37171">
    <property type="entry name" value="SERINE/THREONINE-PROTEIN KINASE YRZF-RELATED"/>
    <property type="match status" value="1"/>
</dbReference>
<protein>
    <recommendedName>
        <fullName evidence="3">Serine/threonine protein kinase</fullName>
    </recommendedName>
</protein>
<evidence type="ECO:0000313" key="2">
    <source>
        <dbReference type="Proteomes" id="UP000242313"/>
    </source>
</evidence>
<dbReference type="InterPro" id="IPR011009">
    <property type="entry name" value="Kinase-like_dom_sf"/>
</dbReference>
<dbReference type="Gene3D" id="1.10.510.10">
    <property type="entry name" value="Transferase(Phosphotransferase) domain 1"/>
    <property type="match status" value="2"/>
</dbReference>
<dbReference type="Pfam" id="PF06293">
    <property type="entry name" value="Kdo"/>
    <property type="match status" value="2"/>
</dbReference>
<accession>A0A2A3ML86</accession>
<sequence length="473" mass="52899">MTLLAELQNAGREPPLPCQVELPQGSAQVLRWLRVLPGKRLVAEVECGGQRRLLKLYIASGAERHCQREVDGLQALQAQSVATPTLLGHGQLGGGGCYVLLDFLVEAQSLQQRWDALDSRAPGDAVAMGLLAQALALVASMHRAGLVQTDLHLGNFLLHEQQLYVIDGDAVEALSPGQPLSDVQVEDNLAILLAQLDPEWDALAELLLVEYLQHNPVALNPDRLARQVRKVRERRLQAYLGKTIRDCTAFAVRRSWRRFCAVVRAELESIGALLANPDAALAAQPLLKDGGSSTVGRTAVQGRELVIKRYNIKGIGHWLKRFWRPSRAWHSWLAAHRLQFLGIATPAPLAMIEQRFGPLRHRAWLITEYCAGVDLLQQLGEDGQQLPEPEIEKALLALFEQLVQARISHGDFKATNLLWFEGQVWLIDLDAMQAHGNERSWQPAWQRDRQRFIRNWPVGSPLACWLDERLPHC</sequence>
<dbReference type="RefSeq" id="WP_096003393.1">
    <property type="nucleotide sequence ID" value="NZ_NTMR01000003.1"/>
</dbReference>
<dbReference type="InterPro" id="IPR052396">
    <property type="entry name" value="Meiotic_Drive_Suppr_Kinase"/>
</dbReference>
<dbReference type="Proteomes" id="UP000242313">
    <property type="component" value="Unassembled WGS sequence"/>
</dbReference>
<keyword evidence="2" id="KW-1185">Reference proteome</keyword>
<proteinExistence type="predicted"/>
<dbReference type="AlphaFoldDB" id="A0A2A3ML86"/>
<comment type="caution">
    <text evidence="1">The sequence shown here is derived from an EMBL/GenBank/DDBJ whole genome shotgun (WGS) entry which is preliminary data.</text>
</comment>
<dbReference type="EMBL" id="NTMR01000003">
    <property type="protein sequence ID" value="PBK05435.1"/>
    <property type="molecule type" value="Genomic_DNA"/>
</dbReference>
<dbReference type="SUPFAM" id="SSF56112">
    <property type="entry name" value="Protein kinase-like (PK-like)"/>
    <property type="match status" value="2"/>
</dbReference>